<evidence type="ECO:0000313" key="4">
    <source>
        <dbReference type="Proteomes" id="UP000029224"/>
    </source>
</evidence>
<evidence type="ECO:0000259" key="2">
    <source>
        <dbReference type="Pfam" id="PF00275"/>
    </source>
</evidence>
<organism evidence="3 4">
    <name type="scientific">Vibrio maritimus</name>
    <dbReference type="NCBI Taxonomy" id="990268"/>
    <lineage>
        <taxon>Bacteria</taxon>
        <taxon>Pseudomonadati</taxon>
        <taxon>Pseudomonadota</taxon>
        <taxon>Gammaproteobacteria</taxon>
        <taxon>Vibrionales</taxon>
        <taxon>Vibrionaceae</taxon>
        <taxon>Vibrio</taxon>
    </lineage>
</organism>
<sequence length="77" mass="8268">MESLTLQPIQKVSGTVNLPGSKSVSNRALLLAALAEGTTTLTNLLDSDDIRHMLNALTNLALSISYLTTKLNVWSKV</sequence>
<dbReference type="InterPro" id="IPR036968">
    <property type="entry name" value="Enolpyruvate_Tfrase_sf"/>
</dbReference>
<dbReference type="InterPro" id="IPR013792">
    <property type="entry name" value="RNA3'P_cycl/enolpyr_Trfase_a/b"/>
</dbReference>
<evidence type="ECO:0000256" key="1">
    <source>
        <dbReference type="ARBA" id="ARBA00022679"/>
    </source>
</evidence>
<accession>A0A090U1H5</accession>
<dbReference type="Proteomes" id="UP000029224">
    <property type="component" value="Unassembled WGS sequence"/>
</dbReference>
<keyword evidence="4" id="KW-1185">Reference proteome</keyword>
<reference evidence="3 4" key="1">
    <citation type="submission" date="2014-09" db="EMBL/GenBank/DDBJ databases">
        <title>Vibrio maritimus JCM 19240. (C210) whole genome shotgun sequence.</title>
        <authorList>
            <person name="Sawabe T."/>
            <person name="Meirelles P."/>
            <person name="Nakanishi M."/>
            <person name="Sayaka M."/>
            <person name="Hattori M."/>
            <person name="Ohkuma M."/>
        </authorList>
    </citation>
    <scope>NUCLEOTIDE SEQUENCE [LARGE SCALE GENOMIC DNA]</scope>
    <source>
        <strain evidence="3 4">JCM 19240</strain>
    </source>
</reference>
<dbReference type="GO" id="GO:0003866">
    <property type="term" value="F:3-phosphoshikimate 1-carboxyvinyltransferase activity"/>
    <property type="evidence" value="ECO:0007669"/>
    <property type="project" value="UniProtKB-EC"/>
</dbReference>
<dbReference type="InterPro" id="IPR001986">
    <property type="entry name" value="Enolpyruvate_Tfrase_dom"/>
</dbReference>
<dbReference type="PANTHER" id="PTHR21090">
    <property type="entry name" value="AROM/DEHYDROQUINATE SYNTHASE"/>
    <property type="match status" value="1"/>
</dbReference>
<dbReference type="EMBL" id="BBMT01000013">
    <property type="protein sequence ID" value="GAL36862.1"/>
    <property type="molecule type" value="Genomic_DNA"/>
</dbReference>
<dbReference type="Gene3D" id="3.65.10.10">
    <property type="entry name" value="Enolpyruvate transferase domain"/>
    <property type="match status" value="1"/>
</dbReference>
<comment type="caution">
    <text evidence="3">The sequence shown here is derived from an EMBL/GenBank/DDBJ whole genome shotgun (WGS) entry which is preliminary data.</text>
</comment>
<evidence type="ECO:0000313" key="3">
    <source>
        <dbReference type="EMBL" id="GAL36862.1"/>
    </source>
</evidence>
<dbReference type="SUPFAM" id="SSF55205">
    <property type="entry name" value="EPT/RTPC-like"/>
    <property type="match status" value="1"/>
</dbReference>
<dbReference type="AlphaFoldDB" id="A0A090U1H5"/>
<proteinExistence type="predicted"/>
<reference evidence="3 4" key="2">
    <citation type="submission" date="2014-09" db="EMBL/GenBank/DDBJ databases">
        <authorList>
            <consortium name="NBRP consortium"/>
            <person name="Sawabe T."/>
            <person name="Meirelles P."/>
            <person name="Nakanishi M."/>
            <person name="Sayaka M."/>
            <person name="Hattori M."/>
            <person name="Ohkuma M."/>
        </authorList>
    </citation>
    <scope>NUCLEOTIDE SEQUENCE [LARGE SCALE GENOMIC DNA]</scope>
    <source>
        <strain evidence="3 4">JCM 19240</strain>
    </source>
</reference>
<dbReference type="Pfam" id="PF00275">
    <property type="entry name" value="EPSP_synthase"/>
    <property type="match status" value="1"/>
</dbReference>
<dbReference type="EC" id="2.5.1.19" evidence="3"/>
<dbReference type="GO" id="GO:0009423">
    <property type="term" value="P:chorismate biosynthetic process"/>
    <property type="evidence" value="ECO:0007669"/>
    <property type="project" value="TreeGrafter"/>
</dbReference>
<feature type="domain" description="Enolpyruvate transferase" evidence="2">
    <location>
        <begin position="7"/>
        <end position="69"/>
    </location>
</feature>
<protein>
    <submittedName>
        <fullName evidence="3">5-enolpyruvylshikimate-3-phosphate synthase</fullName>
        <ecNumber evidence="3">2.5.1.19</ecNumber>
    </submittedName>
</protein>
<keyword evidence="1 3" id="KW-0808">Transferase</keyword>
<dbReference type="PANTHER" id="PTHR21090:SF5">
    <property type="entry name" value="PENTAFUNCTIONAL AROM POLYPEPTIDE"/>
    <property type="match status" value="1"/>
</dbReference>
<name>A0A090U1H5_9VIBR</name>
<gene>
    <name evidence="3" type="ORF">JCM19240_3828</name>
</gene>